<dbReference type="EMBL" id="KQ977475">
    <property type="protein sequence ID" value="KYN02507.1"/>
    <property type="molecule type" value="Genomic_DNA"/>
</dbReference>
<dbReference type="PANTHER" id="PTHR15437:SF7">
    <property type="entry name" value="TRANSCRIPTION TERMINATION FACTOR 5, MITOCHONDRIAL"/>
    <property type="match status" value="1"/>
</dbReference>
<dbReference type="AlphaFoldDB" id="A0A151IIL9"/>
<reference evidence="3 4" key="1">
    <citation type="submission" date="2016-03" db="EMBL/GenBank/DDBJ databases">
        <title>Cyphomyrmex costatus WGS genome.</title>
        <authorList>
            <person name="Nygaard S."/>
            <person name="Hu H."/>
            <person name="Boomsma J."/>
            <person name="Zhang G."/>
        </authorList>
    </citation>
    <scope>NUCLEOTIDE SEQUENCE [LARGE SCALE GENOMIC DNA]</scope>
    <source>
        <strain evidence="3">MS0001</strain>
        <tissue evidence="3">Whole body</tissue>
    </source>
</reference>
<dbReference type="GO" id="GO:0003676">
    <property type="term" value="F:nucleic acid binding"/>
    <property type="evidence" value="ECO:0007669"/>
    <property type="project" value="InterPro"/>
</dbReference>
<dbReference type="InterPro" id="IPR038538">
    <property type="entry name" value="MTERF_sf"/>
</dbReference>
<comment type="similarity">
    <text evidence="1">Belongs to the mTERF family.</text>
</comment>
<gene>
    <name evidence="3" type="ORF">ALC62_06682</name>
</gene>
<dbReference type="Proteomes" id="UP000078542">
    <property type="component" value="Unassembled WGS sequence"/>
</dbReference>
<evidence type="ECO:0000313" key="4">
    <source>
        <dbReference type="Proteomes" id="UP000078542"/>
    </source>
</evidence>
<dbReference type="GO" id="GO:0005759">
    <property type="term" value="C:mitochondrial matrix"/>
    <property type="evidence" value="ECO:0007669"/>
    <property type="project" value="TreeGrafter"/>
</dbReference>
<dbReference type="GO" id="GO:0006393">
    <property type="term" value="P:termination of mitochondrial transcription"/>
    <property type="evidence" value="ECO:0007669"/>
    <property type="project" value="TreeGrafter"/>
</dbReference>
<dbReference type="Gene3D" id="1.25.70.10">
    <property type="entry name" value="Transcription termination factor 3, mitochondrial"/>
    <property type="match status" value="1"/>
</dbReference>
<name>A0A151IIL9_9HYME</name>
<organism evidence="3 4">
    <name type="scientific">Cyphomyrmex costatus</name>
    <dbReference type="NCBI Taxonomy" id="456900"/>
    <lineage>
        <taxon>Eukaryota</taxon>
        <taxon>Metazoa</taxon>
        <taxon>Ecdysozoa</taxon>
        <taxon>Arthropoda</taxon>
        <taxon>Hexapoda</taxon>
        <taxon>Insecta</taxon>
        <taxon>Pterygota</taxon>
        <taxon>Neoptera</taxon>
        <taxon>Endopterygota</taxon>
        <taxon>Hymenoptera</taxon>
        <taxon>Apocrita</taxon>
        <taxon>Aculeata</taxon>
        <taxon>Formicoidea</taxon>
        <taxon>Formicidae</taxon>
        <taxon>Myrmicinae</taxon>
        <taxon>Cyphomyrmex</taxon>
    </lineage>
</organism>
<keyword evidence="4" id="KW-1185">Reference proteome</keyword>
<dbReference type="STRING" id="456900.A0A151IIL9"/>
<evidence type="ECO:0000313" key="3">
    <source>
        <dbReference type="EMBL" id="KYN02507.1"/>
    </source>
</evidence>
<dbReference type="SMART" id="SM00733">
    <property type="entry name" value="Mterf"/>
    <property type="match status" value="3"/>
</dbReference>
<evidence type="ECO:0000256" key="1">
    <source>
        <dbReference type="ARBA" id="ARBA00007692"/>
    </source>
</evidence>
<accession>A0A151IIL9</accession>
<sequence>KYNVQVDCMKKLHYCLKLHDYTLEHKINVLKELGVPVINTSLINHSLGHLHTTLWKFKNKVNIPAKQNIVENIFAGKVPKNIFKLKLNDQMTVQEYYQTCLLYYKNQVFNLSYLDDKILLHSYLKIKSIRMIAETLKVLRLDLHYDEEMIKKDPRVIIASADNIKLLLNSSTEALGMPIVTFLRKYPSILLQDAVNVKQLLMLFKKYEIPDKSVKKCMNIFQISNESFQERLEIIKQHPDLNMWYKHPRILQIICRIKQTKQRLEYINIMNSLKWAQPQIFLTSNTEVDKSLQTGLVSTRKSLQHIFIQELGVDKSNLLMRHQHWKMTAFIDIVHMLKYLKKHFKINEICSNIHIVLYEQSRVKKVLADLKQQYSKGTEYSFTNSQYLALCLYMLEKNNHFTGDGVWINEENMKEQSLKKRNTIEKFDDSTIEDINNNFSTKDDSNIDYNSIDVRL</sequence>
<evidence type="ECO:0000256" key="2">
    <source>
        <dbReference type="ARBA" id="ARBA00022946"/>
    </source>
</evidence>
<protein>
    <submittedName>
        <fullName evidence="3">Uncharacterized protein</fullName>
    </submittedName>
</protein>
<feature type="non-terminal residue" evidence="3">
    <location>
        <position position="1"/>
    </location>
</feature>
<keyword evidence="2" id="KW-0809">Transit peptide</keyword>
<dbReference type="InterPro" id="IPR003690">
    <property type="entry name" value="MTERF"/>
</dbReference>
<proteinExistence type="inferred from homology"/>
<dbReference type="PANTHER" id="PTHR15437">
    <property type="entry name" value="TRANSCRIPTION TERMINATION FACTOR, MITOCHONDRIAL"/>
    <property type="match status" value="1"/>
</dbReference>